<dbReference type="OrthoDB" id="2404656at2759"/>
<name>A0A9N9GUA1_9GLOM</name>
<feature type="non-terminal residue" evidence="1">
    <location>
        <position position="1"/>
    </location>
</feature>
<protein>
    <submittedName>
        <fullName evidence="1">4350_t:CDS:1</fullName>
    </submittedName>
</protein>
<proteinExistence type="predicted"/>
<dbReference type="EMBL" id="CAJVPS010007410">
    <property type="protein sequence ID" value="CAG8634557.1"/>
    <property type="molecule type" value="Genomic_DNA"/>
</dbReference>
<keyword evidence="2" id="KW-1185">Reference proteome</keyword>
<comment type="caution">
    <text evidence="1">The sequence shown here is derived from an EMBL/GenBank/DDBJ whole genome shotgun (WGS) entry which is preliminary data.</text>
</comment>
<reference evidence="1" key="1">
    <citation type="submission" date="2021-06" db="EMBL/GenBank/DDBJ databases">
        <authorList>
            <person name="Kallberg Y."/>
            <person name="Tangrot J."/>
            <person name="Rosling A."/>
        </authorList>
    </citation>
    <scope>NUCLEOTIDE SEQUENCE</scope>
    <source>
        <strain evidence="1">FL130A</strain>
    </source>
</reference>
<evidence type="ECO:0000313" key="1">
    <source>
        <dbReference type="EMBL" id="CAG8634557.1"/>
    </source>
</evidence>
<evidence type="ECO:0000313" key="2">
    <source>
        <dbReference type="Proteomes" id="UP000789508"/>
    </source>
</evidence>
<dbReference type="Proteomes" id="UP000789508">
    <property type="component" value="Unassembled WGS sequence"/>
</dbReference>
<organism evidence="1 2">
    <name type="scientific">Ambispora leptoticha</name>
    <dbReference type="NCBI Taxonomy" id="144679"/>
    <lineage>
        <taxon>Eukaryota</taxon>
        <taxon>Fungi</taxon>
        <taxon>Fungi incertae sedis</taxon>
        <taxon>Mucoromycota</taxon>
        <taxon>Glomeromycotina</taxon>
        <taxon>Glomeromycetes</taxon>
        <taxon>Archaeosporales</taxon>
        <taxon>Ambisporaceae</taxon>
        <taxon>Ambispora</taxon>
    </lineage>
</organism>
<sequence>SSASLLAYGHYFLRWMFGTSLQGSTSGAYLRPDLCMLVSRMCIPTGIWPLLSVSDVWKQAARELRNHCHLLWSKINHATQQYIKEEQSMISEALHNSKEKAIIASELINKIAKTLFYGKGPLKRDIGERIYIVERIVPLFKAIQLVYNEYKFHWNEVELDCMREVKKIFPKFDLHINQADGLGVRNSSNKAVIFIEVSGGPEELLLRTLSYLIDRFISQYHWIIN</sequence>
<accession>A0A9N9GUA1</accession>
<dbReference type="AlphaFoldDB" id="A0A9N9GUA1"/>
<gene>
    <name evidence="1" type="ORF">ALEPTO_LOCUS9490</name>
</gene>